<feature type="binding site" evidence="12">
    <location>
        <position position="20"/>
    </location>
    <ligand>
        <name>[4Fe-4S] cluster</name>
        <dbReference type="ChEBI" id="CHEBI:49883"/>
        <label>1</label>
        <note>4Fe-4S-S-AdoMet</note>
    </ligand>
</feature>
<gene>
    <name evidence="12 14" type="primary">moaA</name>
    <name evidence="14" type="ORF">OCV65_07690</name>
</gene>
<feature type="domain" description="Radical SAM core" evidence="13">
    <location>
        <begin position="4"/>
        <end position="214"/>
    </location>
</feature>
<comment type="function">
    <text evidence="12">Catalyzes the cyclization of GTP to (8S)-3',8-cyclo-7,8-dihydroguanosine 5'-triphosphate.</text>
</comment>
<keyword evidence="3 12" id="KW-0949">S-adenosyl-L-methionine</keyword>
<dbReference type="InterPro" id="IPR013785">
    <property type="entry name" value="Aldolase_TIM"/>
</dbReference>
<feature type="binding site" evidence="12">
    <location>
        <position position="117"/>
    </location>
    <ligand>
        <name>S-adenosyl-L-methionine</name>
        <dbReference type="ChEBI" id="CHEBI:59789"/>
    </ligand>
</feature>
<dbReference type="CDD" id="cd01335">
    <property type="entry name" value="Radical_SAM"/>
    <property type="match status" value="1"/>
</dbReference>
<dbReference type="Pfam" id="PF06463">
    <property type="entry name" value="Mob_synth_C"/>
    <property type="match status" value="1"/>
</dbReference>
<comment type="pathway">
    <text evidence="12">Cofactor biosynthesis; molybdopterin biosynthesis.</text>
</comment>
<comment type="subunit">
    <text evidence="12">Monomer and homodimer.</text>
</comment>
<dbReference type="InterPro" id="IPR050105">
    <property type="entry name" value="MoCo_biosynth_MoaA/MoaC"/>
</dbReference>
<evidence type="ECO:0000256" key="7">
    <source>
        <dbReference type="ARBA" id="ARBA00023014"/>
    </source>
</evidence>
<dbReference type="EMBL" id="JAOQJV010000008">
    <property type="protein sequence ID" value="MCU6700112.1"/>
    <property type="molecule type" value="Genomic_DNA"/>
</dbReference>
<keyword evidence="9 12" id="KW-0501">Molybdenum cofactor biosynthesis</keyword>
<feature type="binding site" evidence="12">
    <location>
        <position position="187"/>
    </location>
    <ligand>
        <name>S-adenosyl-L-methionine</name>
        <dbReference type="ChEBI" id="CHEBI:59789"/>
    </ligand>
</feature>
<dbReference type="HAMAP" id="MF_01225_B">
    <property type="entry name" value="MoaA_B"/>
    <property type="match status" value="1"/>
</dbReference>
<dbReference type="GO" id="GO:0061798">
    <property type="term" value="F:GTP 3',8'-cyclase activity"/>
    <property type="evidence" value="ECO:0007669"/>
    <property type="project" value="UniProtKB-EC"/>
</dbReference>
<dbReference type="SFLD" id="SFLDG01386">
    <property type="entry name" value="main_SPASM_domain-containing"/>
    <property type="match status" value="1"/>
</dbReference>
<dbReference type="PROSITE" id="PS51918">
    <property type="entry name" value="RADICAL_SAM"/>
    <property type="match status" value="1"/>
</dbReference>
<evidence type="ECO:0000313" key="14">
    <source>
        <dbReference type="EMBL" id="MCU6700112.1"/>
    </source>
</evidence>
<comment type="similarity">
    <text evidence="12">Belongs to the radical SAM superfamily. MoaA family.</text>
</comment>
<dbReference type="PROSITE" id="PS01305">
    <property type="entry name" value="MOAA_NIFB_PQQE"/>
    <property type="match status" value="1"/>
</dbReference>
<feature type="binding site" evidence="12">
    <location>
        <position position="26"/>
    </location>
    <ligand>
        <name>S-adenosyl-L-methionine</name>
        <dbReference type="ChEBI" id="CHEBI:59789"/>
    </ligand>
</feature>
<dbReference type="SFLD" id="SFLDG01067">
    <property type="entry name" value="SPASM/twitch_domain_containing"/>
    <property type="match status" value="1"/>
</dbReference>
<keyword evidence="15" id="KW-1185">Reference proteome</keyword>
<feature type="binding site" evidence="12">
    <location>
        <begin position="254"/>
        <end position="256"/>
    </location>
    <ligand>
        <name>GTP</name>
        <dbReference type="ChEBI" id="CHEBI:37565"/>
    </ligand>
</feature>
<feature type="binding site" evidence="12">
    <location>
        <position position="153"/>
    </location>
    <ligand>
        <name>GTP</name>
        <dbReference type="ChEBI" id="CHEBI:37565"/>
    </ligand>
</feature>
<keyword evidence="6 12" id="KW-0408">Iron</keyword>
<evidence type="ECO:0000256" key="12">
    <source>
        <dbReference type="HAMAP-Rule" id="MF_01225"/>
    </source>
</evidence>
<proteinExistence type="inferred from homology"/>
<comment type="catalytic activity">
    <reaction evidence="11 12">
        <text>GTP + AH2 + S-adenosyl-L-methionine = (8S)-3',8-cyclo-7,8-dihydroguanosine 5'-triphosphate + 5'-deoxyadenosine + L-methionine + A + H(+)</text>
        <dbReference type="Rhea" id="RHEA:49576"/>
        <dbReference type="ChEBI" id="CHEBI:13193"/>
        <dbReference type="ChEBI" id="CHEBI:15378"/>
        <dbReference type="ChEBI" id="CHEBI:17319"/>
        <dbReference type="ChEBI" id="CHEBI:17499"/>
        <dbReference type="ChEBI" id="CHEBI:37565"/>
        <dbReference type="ChEBI" id="CHEBI:57844"/>
        <dbReference type="ChEBI" id="CHEBI:59789"/>
        <dbReference type="ChEBI" id="CHEBI:131766"/>
        <dbReference type="EC" id="4.1.99.22"/>
    </reaction>
</comment>
<feature type="binding site" evidence="12">
    <location>
        <position position="24"/>
    </location>
    <ligand>
        <name>[4Fe-4S] cluster</name>
        <dbReference type="ChEBI" id="CHEBI:49883"/>
        <label>1</label>
        <note>4Fe-4S-S-AdoMet</note>
    </ligand>
</feature>
<feature type="binding site" evidence="12">
    <location>
        <position position="13"/>
    </location>
    <ligand>
        <name>GTP</name>
        <dbReference type="ChEBI" id="CHEBI:37565"/>
    </ligand>
</feature>
<dbReference type="EC" id="4.1.99.22" evidence="1 12"/>
<evidence type="ECO:0000256" key="3">
    <source>
        <dbReference type="ARBA" id="ARBA00022691"/>
    </source>
</evidence>
<feature type="binding site" evidence="12">
    <location>
        <position position="252"/>
    </location>
    <ligand>
        <name>[4Fe-4S] cluster</name>
        <dbReference type="ChEBI" id="CHEBI:49883"/>
        <label>2</label>
        <note>4Fe-4S-substrate</note>
    </ligand>
</feature>
<dbReference type="InterPro" id="IPR013483">
    <property type="entry name" value="MoaA"/>
</dbReference>
<dbReference type="CDD" id="cd21117">
    <property type="entry name" value="Twitch_MoaA"/>
    <property type="match status" value="1"/>
</dbReference>
<keyword evidence="7 12" id="KW-0411">Iron-sulfur</keyword>
<evidence type="ECO:0000256" key="11">
    <source>
        <dbReference type="ARBA" id="ARBA00048697"/>
    </source>
</evidence>
<keyword evidence="8 12" id="KW-0342">GTP-binding</keyword>
<keyword evidence="5 12" id="KW-0547">Nucleotide-binding</keyword>
<dbReference type="InterPro" id="IPR058240">
    <property type="entry name" value="rSAM_sf"/>
</dbReference>
<evidence type="ECO:0000256" key="1">
    <source>
        <dbReference type="ARBA" id="ARBA00012167"/>
    </source>
</evidence>
<comment type="caution">
    <text evidence="12">Lacks conserved residue(s) required for the propagation of feature annotation.</text>
</comment>
<comment type="caution">
    <text evidence="14">The sequence shown here is derived from an EMBL/GenBank/DDBJ whole genome shotgun (WGS) entry which is preliminary data.</text>
</comment>
<reference evidence="14 15" key="1">
    <citation type="journal article" date="2021" name="ISME Commun">
        <title>Automated analysis of genomic sequences facilitates high-throughput and comprehensive description of bacteria.</title>
        <authorList>
            <person name="Hitch T.C.A."/>
        </authorList>
    </citation>
    <scope>NUCLEOTIDE SEQUENCE [LARGE SCALE GENOMIC DNA]</scope>
    <source>
        <strain evidence="14 15">Sanger_02</strain>
    </source>
</reference>
<dbReference type="RefSeq" id="WP_262581569.1">
    <property type="nucleotide sequence ID" value="NZ_JAOQJV010000008.1"/>
</dbReference>
<dbReference type="InterPro" id="IPR040064">
    <property type="entry name" value="MoaA-like"/>
</dbReference>
<keyword evidence="2 12" id="KW-0004">4Fe-4S</keyword>
<evidence type="ECO:0000256" key="5">
    <source>
        <dbReference type="ARBA" id="ARBA00022741"/>
    </source>
</evidence>
<dbReference type="Pfam" id="PF04055">
    <property type="entry name" value="Radical_SAM"/>
    <property type="match status" value="1"/>
</dbReference>
<evidence type="ECO:0000256" key="9">
    <source>
        <dbReference type="ARBA" id="ARBA00023150"/>
    </source>
</evidence>
<dbReference type="Gene3D" id="3.20.20.70">
    <property type="entry name" value="Aldolase class I"/>
    <property type="match status" value="1"/>
</dbReference>
<dbReference type="SUPFAM" id="SSF102114">
    <property type="entry name" value="Radical SAM enzymes"/>
    <property type="match status" value="1"/>
</dbReference>
<sequence length="321" mass="36210">MKDLQGRDINYMRISITDRCNLRCKYCMPDGIELLPMSEILTFEEILRVCRQAVELGITRFKITGGEPLVRRGCADLIRKIKKLPGVEQVTMTTNGILLSEYLGELLDAGLDAVNISLDTMNRGRFEEITGFDQLSEVLKSIDAAVDSGLRVKVNVVLQQDKNADEWQKILEIAERRPIDVRFIEMMPIGKGRECDGISNDDLLREIQKQYPGVCKDDRVHGNGPAVYYHIPGFVGSVGFISAIHGVFCSNCNRIRMTATGELKPCLCYRDTMSVKDAARYGTDSDIREKLQEAIQMKPKQHCFDVEEDITEQHKMVQIGG</sequence>
<dbReference type="InterPro" id="IPR000385">
    <property type="entry name" value="MoaA_NifB_PqqE_Fe-S-bd_CS"/>
</dbReference>
<evidence type="ECO:0000256" key="6">
    <source>
        <dbReference type="ARBA" id="ARBA00023004"/>
    </source>
</evidence>
<dbReference type="InterPro" id="IPR007197">
    <property type="entry name" value="rSAM"/>
</dbReference>
<evidence type="ECO:0000313" key="15">
    <source>
        <dbReference type="Proteomes" id="UP001207605"/>
    </source>
</evidence>
<feature type="binding site" evidence="12">
    <location>
        <position position="27"/>
    </location>
    <ligand>
        <name>[4Fe-4S] cluster</name>
        <dbReference type="ChEBI" id="CHEBI:49883"/>
        <label>1</label>
        <note>4Fe-4S-S-AdoMet</note>
    </ligand>
</feature>
<feature type="binding site" evidence="12">
    <location>
        <position position="266"/>
    </location>
    <ligand>
        <name>[4Fe-4S] cluster</name>
        <dbReference type="ChEBI" id="CHEBI:49883"/>
        <label>2</label>
        <note>4Fe-4S-substrate</note>
    </ligand>
</feature>
<dbReference type="Proteomes" id="UP001207605">
    <property type="component" value="Unassembled WGS sequence"/>
</dbReference>
<dbReference type="InterPro" id="IPR006638">
    <property type="entry name" value="Elp3/MiaA/NifB-like_rSAM"/>
</dbReference>
<comment type="cofactor">
    <cofactor evidence="12">
        <name>[4Fe-4S] cluster</name>
        <dbReference type="ChEBI" id="CHEBI:49883"/>
    </cofactor>
    <text evidence="12">Binds 2 [4Fe-4S] clusters. Binds 1 [4Fe-4S] cluster coordinated with 3 cysteines and an exchangeable S-adenosyl-L-methionine and 1 [4Fe-4S] cluster coordinated with 3 cysteines and the GTP-derived substrate.</text>
</comment>
<feature type="binding site" evidence="12">
    <location>
        <position position="66"/>
    </location>
    <ligand>
        <name>S-adenosyl-L-methionine</name>
        <dbReference type="ChEBI" id="CHEBI:59789"/>
    </ligand>
</feature>
<name>A0ABT2S689_9FIRM</name>
<feature type="binding site" evidence="12">
    <location>
        <position position="249"/>
    </location>
    <ligand>
        <name>[4Fe-4S] cluster</name>
        <dbReference type="ChEBI" id="CHEBI:49883"/>
        <label>2</label>
        <note>4Fe-4S-substrate</note>
    </ligand>
</feature>
<evidence type="ECO:0000256" key="10">
    <source>
        <dbReference type="ARBA" id="ARBA00023239"/>
    </source>
</evidence>
<evidence type="ECO:0000259" key="13">
    <source>
        <dbReference type="PROSITE" id="PS51918"/>
    </source>
</evidence>
<dbReference type="SMART" id="SM00729">
    <property type="entry name" value="Elp3"/>
    <property type="match status" value="1"/>
</dbReference>
<keyword evidence="4 12" id="KW-0479">Metal-binding</keyword>
<dbReference type="InterPro" id="IPR010505">
    <property type="entry name" value="MoaA_twitch"/>
</dbReference>
<feature type="binding site" evidence="12">
    <location>
        <position position="93"/>
    </location>
    <ligand>
        <name>GTP</name>
        <dbReference type="ChEBI" id="CHEBI:37565"/>
    </ligand>
</feature>
<dbReference type="NCBIfam" id="TIGR02666">
    <property type="entry name" value="moaA"/>
    <property type="match status" value="1"/>
</dbReference>
<accession>A0ABT2S689</accession>
<evidence type="ECO:0000256" key="8">
    <source>
        <dbReference type="ARBA" id="ARBA00023134"/>
    </source>
</evidence>
<keyword evidence="10 12" id="KW-0456">Lyase</keyword>
<dbReference type="PANTHER" id="PTHR22960:SF0">
    <property type="entry name" value="MOLYBDENUM COFACTOR BIOSYNTHESIS PROTEIN 1"/>
    <property type="match status" value="1"/>
</dbReference>
<protein>
    <recommendedName>
        <fullName evidence="1 12">GTP 3',8-cyclase</fullName>
        <ecNumber evidence="1 12">4.1.99.22</ecNumber>
    </recommendedName>
    <alternativeName>
        <fullName evidence="12">Molybdenum cofactor biosynthesis protein A</fullName>
    </alternativeName>
</protein>
<evidence type="ECO:0000256" key="2">
    <source>
        <dbReference type="ARBA" id="ARBA00022485"/>
    </source>
</evidence>
<dbReference type="SFLD" id="SFLDG01383">
    <property type="entry name" value="cyclic_pyranopterin_phosphate"/>
    <property type="match status" value="1"/>
</dbReference>
<organism evidence="14 15">
    <name type="scientific">Dorea ammoniilytica</name>
    <dbReference type="NCBI Taxonomy" id="2981788"/>
    <lineage>
        <taxon>Bacteria</taxon>
        <taxon>Bacillati</taxon>
        <taxon>Bacillota</taxon>
        <taxon>Clostridia</taxon>
        <taxon>Lachnospirales</taxon>
        <taxon>Lachnospiraceae</taxon>
        <taxon>Dorea</taxon>
    </lineage>
</organism>
<dbReference type="SFLD" id="SFLDS00029">
    <property type="entry name" value="Radical_SAM"/>
    <property type="match status" value="1"/>
</dbReference>
<evidence type="ECO:0000256" key="4">
    <source>
        <dbReference type="ARBA" id="ARBA00022723"/>
    </source>
</evidence>
<dbReference type="PANTHER" id="PTHR22960">
    <property type="entry name" value="MOLYBDOPTERIN COFACTOR SYNTHESIS PROTEIN A"/>
    <property type="match status" value="1"/>
</dbReference>